<name>A0AAD9PF05_RIDPI</name>
<protein>
    <submittedName>
        <fullName evidence="2">Uncharacterized protein</fullName>
    </submittedName>
</protein>
<feature type="compositionally biased region" description="Basic and acidic residues" evidence="1">
    <location>
        <begin position="201"/>
        <end position="214"/>
    </location>
</feature>
<comment type="caution">
    <text evidence="2">The sequence shown here is derived from an EMBL/GenBank/DDBJ whole genome shotgun (WGS) entry which is preliminary data.</text>
</comment>
<gene>
    <name evidence="2" type="ORF">NP493_15g08008</name>
</gene>
<feature type="region of interest" description="Disordered" evidence="1">
    <location>
        <begin position="154"/>
        <end position="214"/>
    </location>
</feature>
<sequence>MQGESHSFNMFRLNLWARHFMHPAVGPPGMDGSSYLPTPLTSPALMVFASSPDAGEGPQQLPPGHPMKAHADKELSMAGGMPLFRPGDQLPAHLYNPLHQSFLRPHLDPSLGFMGHRAGAFHFPCGVQGEEREGYPSAFVPTSKKAKLDELTDAARDEEDRLHRSPANSDTYRLVSPRSDRGHSSPALSNVGSVSSGSHSEAGDRATPDSDKCK</sequence>
<keyword evidence="3" id="KW-1185">Reference proteome</keyword>
<dbReference type="EMBL" id="JAODUO010000014">
    <property type="protein sequence ID" value="KAK2193371.1"/>
    <property type="molecule type" value="Genomic_DNA"/>
</dbReference>
<dbReference type="Proteomes" id="UP001209878">
    <property type="component" value="Unassembled WGS sequence"/>
</dbReference>
<organism evidence="2 3">
    <name type="scientific">Ridgeia piscesae</name>
    <name type="common">Tubeworm</name>
    <dbReference type="NCBI Taxonomy" id="27915"/>
    <lineage>
        <taxon>Eukaryota</taxon>
        <taxon>Metazoa</taxon>
        <taxon>Spiralia</taxon>
        <taxon>Lophotrochozoa</taxon>
        <taxon>Annelida</taxon>
        <taxon>Polychaeta</taxon>
        <taxon>Sedentaria</taxon>
        <taxon>Canalipalpata</taxon>
        <taxon>Sabellida</taxon>
        <taxon>Siboglinidae</taxon>
        <taxon>Ridgeia</taxon>
    </lineage>
</organism>
<feature type="compositionally biased region" description="Low complexity" evidence="1">
    <location>
        <begin position="189"/>
        <end position="200"/>
    </location>
</feature>
<proteinExistence type="predicted"/>
<evidence type="ECO:0000313" key="2">
    <source>
        <dbReference type="EMBL" id="KAK2193371.1"/>
    </source>
</evidence>
<accession>A0AAD9PF05</accession>
<reference evidence="2" key="1">
    <citation type="journal article" date="2023" name="Mol. Biol. Evol.">
        <title>Third-Generation Sequencing Reveals the Adaptive Role of the Epigenome in Three Deep-Sea Polychaetes.</title>
        <authorList>
            <person name="Perez M."/>
            <person name="Aroh O."/>
            <person name="Sun Y."/>
            <person name="Lan Y."/>
            <person name="Juniper S.K."/>
            <person name="Young C.R."/>
            <person name="Angers B."/>
            <person name="Qian P.Y."/>
        </authorList>
    </citation>
    <scope>NUCLEOTIDE SEQUENCE</scope>
    <source>
        <strain evidence="2">R07B-5</strain>
    </source>
</reference>
<evidence type="ECO:0000256" key="1">
    <source>
        <dbReference type="SAM" id="MobiDB-lite"/>
    </source>
</evidence>
<evidence type="ECO:0000313" key="3">
    <source>
        <dbReference type="Proteomes" id="UP001209878"/>
    </source>
</evidence>
<feature type="compositionally biased region" description="Basic and acidic residues" evidence="1">
    <location>
        <begin position="154"/>
        <end position="163"/>
    </location>
</feature>
<dbReference type="AlphaFoldDB" id="A0AAD9PF05"/>